<comment type="caution">
    <text evidence="4">The sequence shown here is derived from an EMBL/GenBank/DDBJ whole genome shotgun (WGS) entry which is preliminary data.</text>
</comment>
<evidence type="ECO:0000313" key="5">
    <source>
        <dbReference type="Proteomes" id="UP000177177"/>
    </source>
</evidence>
<dbReference type="CDD" id="cd16295">
    <property type="entry name" value="TTHA0252-CPSF-like_MBL-fold"/>
    <property type="match status" value="1"/>
</dbReference>
<dbReference type="SMART" id="SM00849">
    <property type="entry name" value="Lactamase_B"/>
    <property type="match status" value="1"/>
</dbReference>
<dbReference type="Gene3D" id="3.60.15.10">
    <property type="entry name" value="Ribonuclease Z/Hydroxyacylglutathione hydrolase-like"/>
    <property type="match status" value="1"/>
</dbReference>
<dbReference type="PANTHER" id="PTHR11203:SF37">
    <property type="entry name" value="INTEGRATOR COMPLEX SUBUNIT 11"/>
    <property type="match status" value="1"/>
</dbReference>
<evidence type="ECO:0008006" key="6">
    <source>
        <dbReference type="Google" id="ProtNLM"/>
    </source>
</evidence>
<dbReference type="SMART" id="SM01027">
    <property type="entry name" value="Beta-Casp"/>
    <property type="match status" value="1"/>
</dbReference>
<dbReference type="Gene3D" id="3.40.50.10890">
    <property type="match status" value="1"/>
</dbReference>
<dbReference type="AlphaFoldDB" id="A0A1G2KUG8"/>
<evidence type="ECO:0000256" key="1">
    <source>
        <dbReference type="ARBA" id="ARBA00022801"/>
    </source>
</evidence>
<evidence type="ECO:0000259" key="2">
    <source>
        <dbReference type="SMART" id="SM00849"/>
    </source>
</evidence>
<dbReference type="PANTHER" id="PTHR11203">
    <property type="entry name" value="CLEAVAGE AND POLYADENYLATION SPECIFICITY FACTOR FAMILY MEMBER"/>
    <property type="match status" value="1"/>
</dbReference>
<reference evidence="4 5" key="1">
    <citation type="journal article" date="2016" name="Nat. Commun.">
        <title>Thousands of microbial genomes shed light on interconnected biogeochemical processes in an aquifer system.</title>
        <authorList>
            <person name="Anantharaman K."/>
            <person name="Brown C.T."/>
            <person name="Hug L.A."/>
            <person name="Sharon I."/>
            <person name="Castelle C.J."/>
            <person name="Probst A.J."/>
            <person name="Thomas B.C."/>
            <person name="Singh A."/>
            <person name="Wilkins M.J."/>
            <person name="Karaoz U."/>
            <person name="Brodie E.L."/>
            <person name="Williams K.H."/>
            <person name="Hubbard S.S."/>
            <person name="Banfield J.F."/>
        </authorList>
    </citation>
    <scope>NUCLEOTIDE SEQUENCE [LARGE SCALE GENOMIC DNA]</scope>
</reference>
<sequence length="443" mass="49781">MKVSFYGGAREVTGACYLFETRKTKLLIDCGLFQGSHELSDTNFGPFSFSAKDIDAVLVTHAHIDHIGRIPKLVREGFRGSIFSTPATRDLARLLLEDALHLAERNREALYTKEDLEQALSLWQDVPYGTRRTVGDVDFELANAGHILGSSMIVLYAEGKKILHTGDLGNDPSVLLPPPQHFSDIEYLFIESTYGNIAHEATEERTLKLERAVEDVVSRGGTLMIPAFAAERTQDILHLLNEMLLFKRIPDVPVFVDSPLAIRITEVYEQYPEAYRPEIRELFGKHRHLFRSKKLHFTETAEQSKAINEVAGPKIIIAGSGMLQGGRILHHLRRYLPDERSMLLVVGFQAAGSLGRRLIEGADRVRILNEEVPVRAELRKINGFSAHADYPQLFKFAASSRDTLKRVFAIQGEEMQAIYLVQHIRDRLGLVAEAPEQDAVAVF</sequence>
<dbReference type="GO" id="GO:0016787">
    <property type="term" value="F:hydrolase activity"/>
    <property type="evidence" value="ECO:0007669"/>
    <property type="project" value="UniProtKB-KW"/>
</dbReference>
<protein>
    <recommendedName>
        <fullName evidence="6">MBL fold hydrolase</fullName>
    </recommendedName>
</protein>
<name>A0A1G2KUG8_9BACT</name>
<evidence type="ECO:0000259" key="3">
    <source>
        <dbReference type="SMART" id="SM01027"/>
    </source>
</evidence>
<dbReference type="EMBL" id="MHQN01000024">
    <property type="protein sequence ID" value="OHA03100.1"/>
    <property type="molecule type" value="Genomic_DNA"/>
</dbReference>
<feature type="domain" description="Metallo-beta-lactamase" evidence="2">
    <location>
        <begin position="13"/>
        <end position="199"/>
    </location>
</feature>
<dbReference type="SUPFAM" id="SSF56281">
    <property type="entry name" value="Metallo-hydrolase/oxidoreductase"/>
    <property type="match status" value="1"/>
</dbReference>
<evidence type="ECO:0000313" key="4">
    <source>
        <dbReference type="EMBL" id="OHA03100.1"/>
    </source>
</evidence>
<keyword evidence="1" id="KW-0378">Hydrolase</keyword>
<dbReference type="Pfam" id="PF00753">
    <property type="entry name" value="Lactamase_B"/>
    <property type="match status" value="1"/>
</dbReference>
<dbReference type="InterPro" id="IPR022712">
    <property type="entry name" value="Beta_Casp"/>
</dbReference>
<dbReference type="Pfam" id="PF10996">
    <property type="entry name" value="Beta-Casp"/>
    <property type="match status" value="1"/>
</dbReference>
<dbReference type="InterPro" id="IPR011108">
    <property type="entry name" value="RMMBL"/>
</dbReference>
<dbReference type="InterPro" id="IPR036866">
    <property type="entry name" value="RibonucZ/Hydroxyglut_hydro"/>
</dbReference>
<proteinExistence type="predicted"/>
<dbReference type="Proteomes" id="UP000177177">
    <property type="component" value="Unassembled WGS sequence"/>
</dbReference>
<dbReference type="InterPro" id="IPR050698">
    <property type="entry name" value="MBL"/>
</dbReference>
<accession>A0A1G2KUG8</accession>
<gene>
    <name evidence="4" type="ORF">A3C92_02055</name>
</gene>
<dbReference type="Pfam" id="PF07521">
    <property type="entry name" value="RMMBL"/>
    <property type="match status" value="1"/>
</dbReference>
<dbReference type="GO" id="GO:0004521">
    <property type="term" value="F:RNA endonuclease activity"/>
    <property type="evidence" value="ECO:0007669"/>
    <property type="project" value="TreeGrafter"/>
</dbReference>
<organism evidence="4 5">
    <name type="scientific">Candidatus Sungbacteria bacterium RIFCSPHIGHO2_02_FULL_53_17</name>
    <dbReference type="NCBI Taxonomy" id="1802275"/>
    <lineage>
        <taxon>Bacteria</taxon>
        <taxon>Candidatus Sungiibacteriota</taxon>
    </lineage>
</organism>
<feature type="domain" description="Beta-Casp" evidence="3">
    <location>
        <begin position="233"/>
        <end position="358"/>
    </location>
</feature>
<dbReference type="InterPro" id="IPR001279">
    <property type="entry name" value="Metallo-B-lactamas"/>
</dbReference>